<evidence type="ECO:0000256" key="2">
    <source>
        <dbReference type="ARBA" id="ARBA00004308"/>
    </source>
</evidence>
<dbReference type="GO" id="GO:0008496">
    <property type="term" value="F:mannan endo-1,6-alpha-mannosidase activity"/>
    <property type="evidence" value="ECO:0007669"/>
    <property type="project" value="UniProtKB-EC"/>
</dbReference>
<evidence type="ECO:0000256" key="6">
    <source>
        <dbReference type="ARBA" id="ARBA00022801"/>
    </source>
</evidence>
<evidence type="ECO:0000313" key="12">
    <source>
        <dbReference type="EMBL" id="KAF7180939.1"/>
    </source>
</evidence>
<dbReference type="EMBL" id="JACBAG010001827">
    <property type="protein sequence ID" value="KAF7180939.1"/>
    <property type="molecule type" value="Genomic_DNA"/>
</dbReference>
<evidence type="ECO:0000256" key="8">
    <source>
        <dbReference type="ARBA" id="ARBA00023180"/>
    </source>
</evidence>
<dbReference type="Proteomes" id="UP000641853">
    <property type="component" value="Unassembled WGS sequence"/>
</dbReference>
<dbReference type="PANTHER" id="PTHR12145:SF35">
    <property type="entry name" value="MANNAN ENDO-1,6-ALPHA-MANNOSIDASE"/>
    <property type="match status" value="1"/>
</dbReference>
<evidence type="ECO:0000256" key="5">
    <source>
        <dbReference type="ARBA" id="ARBA00022729"/>
    </source>
</evidence>
<reference evidence="12" key="1">
    <citation type="submission" date="2020-06" db="EMBL/GenBank/DDBJ databases">
        <title>Draft genome sequences of strains closely related to Aspergillus parafelis and Aspergillus hiratsukae.</title>
        <authorList>
            <person name="Dos Santos R.A.C."/>
            <person name="Rivero-Menendez O."/>
            <person name="Steenwyk J.L."/>
            <person name="Mead M.E."/>
            <person name="Goldman G.H."/>
            <person name="Alastruey-Izquierdo A."/>
            <person name="Rokas A."/>
        </authorList>
    </citation>
    <scope>NUCLEOTIDE SEQUENCE</scope>
    <source>
        <strain evidence="11">CNM-CM5623</strain>
        <strain evidence="12">CNM-CM7691</strain>
    </source>
</reference>
<evidence type="ECO:0000313" key="13">
    <source>
        <dbReference type="Proteomes" id="UP000641853"/>
    </source>
</evidence>
<feature type="signal peptide" evidence="10">
    <location>
        <begin position="1"/>
        <end position="23"/>
    </location>
</feature>
<sequence>MRMRSLYRCGATTLLLYEQVTLADLGIQANDVDTLKSAAKMVAAPMMEFYDKNQTEGIPGKLTGTWYVAGAMFMTLIQYWHASSDDTYNPVVSHDLMFQSGENYDFFSKNYSHWLGNDDQMFWGLASITASETGFPEIPDKPTWTSLARAVFNMQVARWDTTDCDGGMRWQIPLYLPGYTMKNAISNGGLFELSARLARFTMNNTYAQWAEKIWDWSASTPLLQTNHWYIADSTSIEAKCKDAGNTQWSYNYGTYLSGASFMYNYTNGNEQWLERVNGLLNSLLGTFCPNDKGGNVLSEVACEPIMTCDRNQIGFKGYTAMWLAHTAILVPSTANRIYPVLQGSALAISKQCSKQPDNTCGIRWWQSTWDGFTPGLESQMAALGGITANLMYFKSTAPKTIDTNPDGKEHQIIATHEDETTLDTLPPVDAADRAGGWILTVIIVLTAGGSVWCDEPGFTPSGEVKGTEELATQLQATLVVRSISDQAHEQTKTLMDILFGLASNALYCSMVTFQWIYREGGEEQAKSQLEDMKAWMRRLSERWRLASEYLTLSEIYRTVETP</sequence>
<dbReference type="PANTHER" id="PTHR12145">
    <property type="entry name" value="MANNAN ENDO-1,6-ALPHA-MANNOSIDASE DCW1"/>
    <property type="match status" value="1"/>
</dbReference>
<dbReference type="InterPro" id="IPR014480">
    <property type="entry name" value="Mannan-1_6-alpha_mannosidase"/>
</dbReference>
<evidence type="ECO:0000256" key="9">
    <source>
        <dbReference type="ARBA" id="ARBA00023295"/>
    </source>
</evidence>
<comment type="catalytic activity">
    <reaction evidence="1">
        <text>Random hydrolysis of (1-&gt;6)-alpha-D-mannosidic linkages in unbranched (1-&gt;6)-mannans.</text>
        <dbReference type="EC" id="3.2.1.101"/>
    </reaction>
</comment>
<dbReference type="SUPFAM" id="SSF48208">
    <property type="entry name" value="Six-hairpin glycosidases"/>
    <property type="match status" value="1"/>
</dbReference>
<dbReference type="Pfam" id="PF03663">
    <property type="entry name" value="Glyco_hydro_76"/>
    <property type="match status" value="1"/>
</dbReference>
<keyword evidence="5 10" id="KW-0732">Signal</keyword>
<dbReference type="GO" id="GO:0012505">
    <property type="term" value="C:endomembrane system"/>
    <property type="evidence" value="ECO:0007669"/>
    <property type="project" value="UniProtKB-SubCell"/>
</dbReference>
<keyword evidence="13" id="KW-1185">Reference proteome</keyword>
<dbReference type="Proteomes" id="UP000654922">
    <property type="component" value="Unassembled WGS sequence"/>
</dbReference>
<comment type="subcellular location">
    <subcellularLocation>
        <location evidence="2">Endomembrane system</location>
    </subcellularLocation>
</comment>
<evidence type="ECO:0000256" key="4">
    <source>
        <dbReference type="ARBA" id="ARBA00012350"/>
    </source>
</evidence>
<comment type="similarity">
    <text evidence="3">Belongs to the glycosyl hydrolase 76 family.</text>
</comment>
<evidence type="ECO:0000256" key="1">
    <source>
        <dbReference type="ARBA" id="ARBA00001452"/>
    </source>
</evidence>
<dbReference type="AlphaFoldDB" id="A0A8H6QX21"/>
<name>A0A8H6QX21_9EURO</name>
<accession>A0A8H6QX21</accession>
<dbReference type="GO" id="GO:0009272">
    <property type="term" value="P:fungal-type cell wall biogenesis"/>
    <property type="evidence" value="ECO:0007669"/>
    <property type="project" value="TreeGrafter"/>
</dbReference>
<dbReference type="InterPro" id="IPR005198">
    <property type="entry name" value="Glyco_hydro_76"/>
</dbReference>
<gene>
    <name evidence="11" type="ORF">CNMCM5623_002699</name>
    <name evidence="12" type="ORF">CNMCM7691_000068</name>
</gene>
<organism evidence="12 13">
    <name type="scientific">Aspergillus felis</name>
    <dbReference type="NCBI Taxonomy" id="1287682"/>
    <lineage>
        <taxon>Eukaryota</taxon>
        <taxon>Fungi</taxon>
        <taxon>Dikarya</taxon>
        <taxon>Ascomycota</taxon>
        <taxon>Pezizomycotina</taxon>
        <taxon>Eurotiomycetes</taxon>
        <taxon>Eurotiomycetidae</taxon>
        <taxon>Eurotiales</taxon>
        <taxon>Aspergillaceae</taxon>
        <taxon>Aspergillus</taxon>
        <taxon>Aspergillus subgen. Fumigati</taxon>
    </lineage>
</organism>
<keyword evidence="8" id="KW-0325">Glycoprotein</keyword>
<evidence type="ECO:0000256" key="10">
    <source>
        <dbReference type="SAM" id="SignalP"/>
    </source>
</evidence>
<dbReference type="InterPro" id="IPR008928">
    <property type="entry name" value="6-hairpin_glycosidase_sf"/>
</dbReference>
<dbReference type="Gene3D" id="1.50.10.20">
    <property type="match status" value="1"/>
</dbReference>
<keyword evidence="7" id="KW-0472">Membrane</keyword>
<dbReference type="GO" id="GO:0016052">
    <property type="term" value="P:carbohydrate catabolic process"/>
    <property type="evidence" value="ECO:0007669"/>
    <property type="project" value="InterPro"/>
</dbReference>
<evidence type="ECO:0000256" key="7">
    <source>
        <dbReference type="ARBA" id="ARBA00023136"/>
    </source>
</evidence>
<keyword evidence="9" id="KW-0326">Glycosidase</keyword>
<evidence type="ECO:0000256" key="3">
    <source>
        <dbReference type="ARBA" id="ARBA00009699"/>
    </source>
</evidence>
<protein>
    <recommendedName>
        <fullName evidence="4">mannan endo-1,6-alpha-mannosidase</fullName>
        <ecNumber evidence="4">3.2.1.101</ecNumber>
    </recommendedName>
</protein>
<dbReference type="EMBL" id="JACBAE010001221">
    <property type="protein sequence ID" value="KAF7170202.1"/>
    <property type="molecule type" value="Genomic_DNA"/>
</dbReference>
<dbReference type="EC" id="3.2.1.101" evidence="4"/>
<comment type="caution">
    <text evidence="12">The sequence shown here is derived from an EMBL/GenBank/DDBJ whole genome shotgun (WGS) entry which is preliminary data.</text>
</comment>
<keyword evidence="6" id="KW-0378">Hydrolase</keyword>
<dbReference type="FunFam" id="1.50.10.20:FF:000006">
    <property type="entry name" value="Mannan endo-1,6-alpha-mannosidase"/>
    <property type="match status" value="1"/>
</dbReference>
<feature type="chain" id="PRO_5035140950" description="mannan endo-1,6-alpha-mannosidase" evidence="10">
    <location>
        <begin position="24"/>
        <end position="562"/>
    </location>
</feature>
<dbReference type="OrthoDB" id="4187847at2759"/>
<proteinExistence type="inferred from homology"/>
<evidence type="ECO:0000313" key="11">
    <source>
        <dbReference type="EMBL" id="KAF7170202.1"/>
    </source>
</evidence>